<reference evidence="2" key="1">
    <citation type="journal article" date="2019" name="Int. J. Syst. Evol. Microbiol.">
        <title>The Global Catalogue of Microorganisms (GCM) 10K type strain sequencing project: providing services to taxonomists for standard genome sequencing and annotation.</title>
        <authorList>
            <consortium name="The Broad Institute Genomics Platform"/>
            <consortium name="The Broad Institute Genome Sequencing Center for Infectious Disease"/>
            <person name="Wu L."/>
            <person name="Ma J."/>
        </authorList>
    </citation>
    <scope>NUCLEOTIDE SEQUENCE [LARGE SCALE GENOMIC DNA]</scope>
    <source>
        <strain evidence="2">JCM 17214</strain>
    </source>
</reference>
<proteinExistence type="predicted"/>
<evidence type="ECO:0000313" key="1">
    <source>
        <dbReference type="EMBL" id="GAA3930580.1"/>
    </source>
</evidence>
<dbReference type="EMBL" id="BAABDH010000022">
    <property type="protein sequence ID" value="GAA3930580.1"/>
    <property type="molecule type" value="Genomic_DNA"/>
</dbReference>
<evidence type="ECO:0000313" key="2">
    <source>
        <dbReference type="Proteomes" id="UP001499909"/>
    </source>
</evidence>
<name>A0ABP7MUL5_9BACT</name>
<gene>
    <name evidence="1" type="ORF">GCM10022406_14890</name>
</gene>
<comment type="caution">
    <text evidence="1">The sequence shown here is derived from an EMBL/GenBank/DDBJ whole genome shotgun (WGS) entry which is preliminary data.</text>
</comment>
<sequence>MAKATNALTQGLSGKVSGLVFRHHANGTVSVGDAPRPSAKAPTAGALAQRLRFQQAAFYGRAVQQDPAAKAAYETGVNANTTSSYVVSVADYLNAPSIRNVDFSAYRGQKGDVITVQATDDFAVTEVRVHIQNPDGTLVEEGAALPDPDGFTFRFTAQATNASLEGDKITVLAADRPGNRTRQEATL</sequence>
<accession>A0ABP7MUL5</accession>
<protein>
    <submittedName>
        <fullName evidence="1">Uncharacterized protein</fullName>
    </submittedName>
</protein>
<keyword evidence="2" id="KW-1185">Reference proteome</keyword>
<organism evidence="1 2">
    <name type="scientific">Hymenobacter algoricola</name>
    <dbReference type="NCBI Taxonomy" id="486267"/>
    <lineage>
        <taxon>Bacteria</taxon>
        <taxon>Pseudomonadati</taxon>
        <taxon>Bacteroidota</taxon>
        <taxon>Cytophagia</taxon>
        <taxon>Cytophagales</taxon>
        <taxon>Hymenobacteraceae</taxon>
        <taxon>Hymenobacter</taxon>
    </lineage>
</organism>
<dbReference type="Proteomes" id="UP001499909">
    <property type="component" value="Unassembled WGS sequence"/>
</dbReference>
<dbReference type="RefSeq" id="WP_345112221.1">
    <property type="nucleotide sequence ID" value="NZ_BAABDH010000022.1"/>
</dbReference>